<gene>
    <name evidence="12" type="ORF">DK846_05205</name>
</gene>
<dbReference type="AlphaFoldDB" id="A0A2V2N3Z2"/>
<feature type="transmembrane region" description="Helical" evidence="9">
    <location>
        <begin position="110"/>
        <end position="131"/>
    </location>
</feature>
<proteinExistence type="predicted"/>
<dbReference type="GO" id="GO:0016887">
    <property type="term" value="F:ATP hydrolysis activity"/>
    <property type="evidence" value="ECO:0007669"/>
    <property type="project" value="InterPro"/>
</dbReference>
<dbReference type="SMART" id="SM00382">
    <property type="entry name" value="AAA"/>
    <property type="match status" value="1"/>
</dbReference>
<dbReference type="Pfam" id="PF00005">
    <property type="entry name" value="ABC_tran"/>
    <property type="match status" value="1"/>
</dbReference>
<evidence type="ECO:0000259" key="11">
    <source>
        <dbReference type="PROSITE" id="PS50929"/>
    </source>
</evidence>
<dbReference type="Pfam" id="PF00664">
    <property type="entry name" value="ABC_membrane"/>
    <property type="match status" value="1"/>
</dbReference>
<dbReference type="OrthoDB" id="121502at2157"/>
<dbReference type="InterPro" id="IPR003439">
    <property type="entry name" value="ABC_transporter-like_ATP-bd"/>
</dbReference>
<feature type="transmembrane region" description="Helical" evidence="9">
    <location>
        <begin position="219"/>
        <end position="236"/>
    </location>
</feature>
<sequence>MTSQSGPIGKIPLRGRLRLLRDSLTYVPPGKDGEFKYRDILYFTRYLIPLKYAIISSLILTFISSLLGTALPLSGKWIIDYIFMHQSIEPVLDRLSAHHLAFLVPFASQVFSSLPLLIGTLAVVSIVKYLIGNELSLINYRINTEYGYRVKMAVFTHVMKYPVSFFKSTRSGYLLARISSDTAGLSGISGSFLQNIITAGTSLCVTATVLSALSLPLTLFVIITVPVSVIISYWVVRFTRSYSIRMRESGLQMAADGQDLFSSIDLIKTHAAEERELNRYMKRTLDNISLNIASMLFGQVTGGVQMAFTNIVRLIVMLYGGSLVLSNQMSIGSYTAFLAMYPQLTGAISTFLQMPLNLQGTALAAGRVKELLDMTTEYEHDDPKKTLLYPDIRTNGHIIVDCVSFSYDPDTPVLKDVSLEIQPGDRIGLIGQTGAGKTTFINLLLKFYRPNQGKILIDDYDYADLNPAWIRNQIAVVSQDLMLFHDTVMNNIRYSRPEADDEEVMRAAQSAGIHDEIIRLQNGYDTIVGERGSKLSGGQKQRIAIARAFLRNAQIVILDEPTAHLDIETEELLIREFISVCSGRTMVVITHRESLLRLVDRVYRLKKGKIHEEKRDASLISA</sequence>
<feature type="transmembrane region" description="Helical" evidence="9">
    <location>
        <begin position="46"/>
        <end position="67"/>
    </location>
</feature>
<protein>
    <recommendedName>
        <fullName evidence="14">ABC transporter ATP-binding protein</fullName>
    </recommendedName>
</protein>
<evidence type="ECO:0000256" key="8">
    <source>
        <dbReference type="ARBA" id="ARBA00023136"/>
    </source>
</evidence>
<dbReference type="PANTHER" id="PTHR43394">
    <property type="entry name" value="ATP-DEPENDENT PERMEASE MDL1, MITOCHONDRIAL"/>
    <property type="match status" value="1"/>
</dbReference>
<keyword evidence="6" id="KW-0067">ATP-binding</keyword>
<evidence type="ECO:0000256" key="7">
    <source>
        <dbReference type="ARBA" id="ARBA00022989"/>
    </source>
</evidence>
<feature type="transmembrane region" description="Helical" evidence="9">
    <location>
        <begin position="288"/>
        <end position="308"/>
    </location>
</feature>
<dbReference type="InterPro" id="IPR036640">
    <property type="entry name" value="ABC1_TM_sf"/>
</dbReference>
<evidence type="ECO:0000256" key="4">
    <source>
        <dbReference type="ARBA" id="ARBA00022692"/>
    </source>
</evidence>
<feature type="transmembrane region" description="Helical" evidence="9">
    <location>
        <begin position="192"/>
        <end position="213"/>
    </location>
</feature>
<dbReference type="FunFam" id="3.40.50.300:FF:000299">
    <property type="entry name" value="ABC transporter ATP-binding protein/permease"/>
    <property type="match status" value="1"/>
</dbReference>
<dbReference type="GeneID" id="97549950"/>
<keyword evidence="4 9" id="KW-0812">Transmembrane</keyword>
<dbReference type="GO" id="GO:0015421">
    <property type="term" value="F:ABC-type oligopeptide transporter activity"/>
    <property type="evidence" value="ECO:0007669"/>
    <property type="project" value="TreeGrafter"/>
</dbReference>
<dbReference type="PANTHER" id="PTHR43394:SF1">
    <property type="entry name" value="ATP-BINDING CASSETTE SUB-FAMILY B MEMBER 10, MITOCHONDRIAL"/>
    <property type="match status" value="1"/>
</dbReference>
<reference evidence="12 13" key="1">
    <citation type="submission" date="2018-05" db="EMBL/GenBank/DDBJ databases">
        <title>Draft genome of Methanospirillum lacunae Ki8-1.</title>
        <authorList>
            <person name="Dueholm M.S."/>
            <person name="Nielsen P.H."/>
            <person name="Bakmann L.F."/>
            <person name="Otzen D.E."/>
        </authorList>
    </citation>
    <scope>NUCLEOTIDE SEQUENCE [LARGE SCALE GENOMIC DNA]</scope>
    <source>
        <strain evidence="12 13">Ki8-1</strain>
    </source>
</reference>
<feature type="domain" description="ABC transporter" evidence="10">
    <location>
        <begin position="398"/>
        <end position="622"/>
    </location>
</feature>
<comment type="subcellular location">
    <subcellularLocation>
        <location evidence="1">Cell membrane</location>
        <topology evidence="1">Multi-pass membrane protein</topology>
    </subcellularLocation>
</comment>
<keyword evidence="3" id="KW-1003">Cell membrane</keyword>
<name>A0A2V2N3Z2_9EURY</name>
<feature type="domain" description="ABC transmembrane type-1" evidence="11">
    <location>
        <begin position="57"/>
        <end position="360"/>
    </location>
</feature>
<accession>A0A2V2N3Z2</accession>
<dbReference type="InterPro" id="IPR011527">
    <property type="entry name" value="ABC1_TM_dom"/>
</dbReference>
<dbReference type="PROSITE" id="PS00211">
    <property type="entry name" value="ABC_TRANSPORTER_1"/>
    <property type="match status" value="1"/>
</dbReference>
<dbReference type="EMBL" id="QGMY01000003">
    <property type="protein sequence ID" value="PWR73225.1"/>
    <property type="molecule type" value="Genomic_DNA"/>
</dbReference>
<dbReference type="RefSeq" id="WP_109967879.1">
    <property type="nucleotide sequence ID" value="NZ_CP176093.1"/>
</dbReference>
<evidence type="ECO:0000256" key="3">
    <source>
        <dbReference type="ARBA" id="ARBA00022475"/>
    </source>
</evidence>
<dbReference type="Gene3D" id="1.20.1560.10">
    <property type="entry name" value="ABC transporter type 1, transmembrane domain"/>
    <property type="match status" value="1"/>
</dbReference>
<evidence type="ECO:0000256" key="1">
    <source>
        <dbReference type="ARBA" id="ARBA00004651"/>
    </source>
</evidence>
<evidence type="ECO:0000259" key="10">
    <source>
        <dbReference type="PROSITE" id="PS50893"/>
    </source>
</evidence>
<evidence type="ECO:0000313" key="12">
    <source>
        <dbReference type="EMBL" id="PWR73225.1"/>
    </source>
</evidence>
<keyword evidence="2" id="KW-0813">Transport</keyword>
<dbReference type="PROSITE" id="PS50893">
    <property type="entry name" value="ABC_TRANSPORTER_2"/>
    <property type="match status" value="1"/>
</dbReference>
<dbReference type="SUPFAM" id="SSF90123">
    <property type="entry name" value="ABC transporter transmembrane region"/>
    <property type="match status" value="1"/>
</dbReference>
<dbReference type="PROSITE" id="PS50929">
    <property type="entry name" value="ABC_TM1F"/>
    <property type="match status" value="1"/>
</dbReference>
<keyword evidence="13" id="KW-1185">Reference proteome</keyword>
<dbReference type="GO" id="GO:0005524">
    <property type="term" value="F:ATP binding"/>
    <property type="evidence" value="ECO:0007669"/>
    <property type="project" value="UniProtKB-KW"/>
</dbReference>
<evidence type="ECO:0000256" key="2">
    <source>
        <dbReference type="ARBA" id="ARBA00022448"/>
    </source>
</evidence>
<dbReference type="Proteomes" id="UP000245657">
    <property type="component" value="Unassembled WGS sequence"/>
</dbReference>
<keyword evidence="8 9" id="KW-0472">Membrane</keyword>
<dbReference type="GO" id="GO:0005886">
    <property type="term" value="C:plasma membrane"/>
    <property type="evidence" value="ECO:0007669"/>
    <property type="project" value="UniProtKB-SubCell"/>
</dbReference>
<dbReference type="InterPro" id="IPR017871">
    <property type="entry name" value="ABC_transporter-like_CS"/>
</dbReference>
<evidence type="ECO:0000256" key="9">
    <source>
        <dbReference type="SAM" id="Phobius"/>
    </source>
</evidence>
<comment type="caution">
    <text evidence="12">The sequence shown here is derived from an EMBL/GenBank/DDBJ whole genome shotgun (WGS) entry which is preliminary data.</text>
</comment>
<dbReference type="SUPFAM" id="SSF52540">
    <property type="entry name" value="P-loop containing nucleoside triphosphate hydrolases"/>
    <property type="match status" value="1"/>
</dbReference>
<evidence type="ECO:0008006" key="14">
    <source>
        <dbReference type="Google" id="ProtNLM"/>
    </source>
</evidence>
<evidence type="ECO:0000256" key="5">
    <source>
        <dbReference type="ARBA" id="ARBA00022741"/>
    </source>
</evidence>
<dbReference type="CDD" id="cd07346">
    <property type="entry name" value="ABC_6TM_exporters"/>
    <property type="match status" value="1"/>
</dbReference>
<keyword evidence="5" id="KW-0547">Nucleotide-binding</keyword>
<dbReference type="InterPro" id="IPR039421">
    <property type="entry name" value="Type_1_exporter"/>
</dbReference>
<organism evidence="12 13">
    <name type="scientific">Methanospirillum lacunae</name>
    <dbReference type="NCBI Taxonomy" id="668570"/>
    <lineage>
        <taxon>Archaea</taxon>
        <taxon>Methanobacteriati</taxon>
        <taxon>Methanobacteriota</taxon>
        <taxon>Stenosarchaea group</taxon>
        <taxon>Methanomicrobia</taxon>
        <taxon>Methanomicrobiales</taxon>
        <taxon>Methanospirillaceae</taxon>
        <taxon>Methanospirillum</taxon>
    </lineage>
</organism>
<keyword evidence="7 9" id="KW-1133">Transmembrane helix</keyword>
<evidence type="ECO:0000256" key="6">
    <source>
        <dbReference type="ARBA" id="ARBA00022840"/>
    </source>
</evidence>
<dbReference type="InterPro" id="IPR003593">
    <property type="entry name" value="AAA+_ATPase"/>
</dbReference>
<dbReference type="Gene3D" id="3.40.50.300">
    <property type="entry name" value="P-loop containing nucleotide triphosphate hydrolases"/>
    <property type="match status" value="1"/>
</dbReference>
<dbReference type="InterPro" id="IPR027417">
    <property type="entry name" value="P-loop_NTPase"/>
</dbReference>
<evidence type="ECO:0000313" key="13">
    <source>
        <dbReference type="Proteomes" id="UP000245657"/>
    </source>
</evidence>